<evidence type="ECO:0000313" key="11">
    <source>
        <dbReference type="Proteomes" id="UP000050761"/>
    </source>
</evidence>
<dbReference type="Proteomes" id="UP000050761">
    <property type="component" value="Unassembled WGS sequence"/>
</dbReference>
<sequence length="205" mass="22535">MFRLYAAVGSRIGRVELTNGFNYRVSGVNHYFDFDPITGWISLRRTVDREQLRNSTVELLLVASPPSLIHVLITVLDVNDNQPTFPVPFQNVSVIESSAVGTRIPLLPASDPDFGQNGTVIDYGIQGGSALFGLVYRSSGLLYLEVKEQLDREVQQLVVLNLTARDGGDPPSYDIISRPDMSTAAWPSDCCKAERVFVTESANVA</sequence>
<dbReference type="InterPro" id="IPR015919">
    <property type="entry name" value="Cadherin-like_sf"/>
</dbReference>
<dbReference type="PROSITE" id="PS00232">
    <property type="entry name" value="CADHERIN_1"/>
    <property type="match status" value="1"/>
</dbReference>
<evidence type="ECO:0000256" key="6">
    <source>
        <dbReference type="ARBA" id="ARBA00023136"/>
    </source>
</evidence>
<dbReference type="OrthoDB" id="6252479at2759"/>
<dbReference type="Pfam" id="PF00028">
    <property type="entry name" value="Cadherin"/>
    <property type="match status" value="1"/>
</dbReference>
<dbReference type="InterPro" id="IPR050174">
    <property type="entry name" value="Protocadherin/Cadherin-CA"/>
</dbReference>
<keyword evidence="7" id="KW-0325">Glycoprotein</keyword>
<feature type="domain" description="Cadherin" evidence="9">
    <location>
        <begin position="21"/>
        <end position="85"/>
    </location>
</feature>
<dbReference type="InterPro" id="IPR020894">
    <property type="entry name" value="Cadherin_CS"/>
</dbReference>
<dbReference type="SUPFAM" id="SSF49313">
    <property type="entry name" value="Cadherin-like"/>
    <property type="match status" value="2"/>
</dbReference>
<dbReference type="PROSITE" id="PS50268">
    <property type="entry name" value="CADHERIN_2"/>
    <property type="match status" value="2"/>
</dbReference>
<keyword evidence="11" id="KW-1185">Reference proteome</keyword>
<protein>
    <submittedName>
        <fullName evidence="12">Cadherin domain-containing protein</fullName>
    </submittedName>
</protein>
<dbReference type="PANTHER" id="PTHR24028">
    <property type="entry name" value="CADHERIN-87A"/>
    <property type="match status" value="1"/>
</dbReference>
<evidence type="ECO:0000256" key="8">
    <source>
        <dbReference type="PROSITE-ProRule" id="PRU00043"/>
    </source>
</evidence>
<feature type="domain" description="Cadherin" evidence="9">
    <location>
        <begin position="86"/>
        <end position="171"/>
    </location>
</feature>
<evidence type="ECO:0000256" key="2">
    <source>
        <dbReference type="ARBA" id="ARBA00022692"/>
    </source>
</evidence>
<dbReference type="WBParaSite" id="HPBE_0000027301-mRNA-1">
    <property type="protein sequence ID" value="HPBE_0000027301-mRNA-1"/>
    <property type="gene ID" value="HPBE_0000027301"/>
</dbReference>
<evidence type="ECO:0000256" key="1">
    <source>
        <dbReference type="ARBA" id="ARBA00004167"/>
    </source>
</evidence>
<keyword evidence="4 8" id="KW-0106">Calcium</keyword>
<evidence type="ECO:0000256" key="5">
    <source>
        <dbReference type="ARBA" id="ARBA00022989"/>
    </source>
</evidence>
<accession>A0A183F2D0</accession>
<evidence type="ECO:0000256" key="7">
    <source>
        <dbReference type="ARBA" id="ARBA00023180"/>
    </source>
</evidence>
<evidence type="ECO:0000313" key="12">
    <source>
        <dbReference type="WBParaSite" id="HPBE_0000027301-mRNA-1"/>
    </source>
</evidence>
<evidence type="ECO:0000256" key="3">
    <source>
        <dbReference type="ARBA" id="ARBA00022737"/>
    </source>
</evidence>
<reference evidence="10 11" key="1">
    <citation type="submission" date="2018-11" db="EMBL/GenBank/DDBJ databases">
        <authorList>
            <consortium name="Pathogen Informatics"/>
        </authorList>
    </citation>
    <scope>NUCLEOTIDE SEQUENCE [LARGE SCALE GENOMIC DNA]</scope>
</reference>
<dbReference type="GO" id="GO:0005509">
    <property type="term" value="F:calcium ion binding"/>
    <property type="evidence" value="ECO:0007669"/>
    <property type="project" value="UniProtKB-UniRule"/>
</dbReference>
<gene>
    <name evidence="10" type="ORF">HPBE_LOCUS274</name>
</gene>
<keyword evidence="5" id="KW-1133">Transmembrane helix</keyword>
<dbReference type="EMBL" id="UZAH01000174">
    <property type="protein sequence ID" value="VDO18656.1"/>
    <property type="molecule type" value="Genomic_DNA"/>
</dbReference>
<dbReference type="Pfam" id="PF25374">
    <property type="entry name" value="Cadherin_FAT4_N"/>
    <property type="match status" value="1"/>
</dbReference>
<dbReference type="AlphaFoldDB" id="A0A183F2D0"/>
<name>A0A183F2D0_HELPZ</name>
<organism evidence="11 12">
    <name type="scientific">Heligmosomoides polygyrus</name>
    <name type="common">Parasitic roundworm</name>
    <dbReference type="NCBI Taxonomy" id="6339"/>
    <lineage>
        <taxon>Eukaryota</taxon>
        <taxon>Metazoa</taxon>
        <taxon>Ecdysozoa</taxon>
        <taxon>Nematoda</taxon>
        <taxon>Chromadorea</taxon>
        <taxon>Rhabditida</taxon>
        <taxon>Rhabditina</taxon>
        <taxon>Rhabditomorpha</taxon>
        <taxon>Strongyloidea</taxon>
        <taxon>Heligmosomidae</taxon>
        <taxon>Heligmosomoides</taxon>
    </lineage>
</organism>
<keyword evidence="6" id="KW-0472">Membrane</keyword>
<evidence type="ECO:0000259" key="9">
    <source>
        <dbReference type="PROSITE" id="PS50268"/>
    </source>
</evidence>
<dbReference type="InterPro" id="IPR002126">
    <property type="entry name" value="Cadherin-like_dom"/>
</dbReference>
<dbReference type="SMART" id="SM00112">
    <property type="entry name" value="CA"/>
    <property type="match status" value="2"/>
</dbReference>
<keyword evidence="2" id="KW-0812">Transmembrane</keyword>
<accession>A0A3P7TBX0</accession>
<keyword evidence="3" id="KW-0677">Repeat</keyword>
<dbReference type="GO" id="GO:0007156">
    <property type="term" value="P:homophilic cell adhesion via plasma membrane adhesion molecules"/>
    <property type="evidence" value="ECO:0007669"/>
    <property type="project" value="InterPro"/>
</dbReference>
<dbReference type="PRINTS" id="PR00205">
    <property type="entry name" value="CADHERIN"/>
</dbReference>
<dbReference type="PANTHER" id="PTHR24028:SF328">
    <property type="entry name" value="CADHERIN-3"/>
    <property type="match status" value="1"/>
</dbReference>
<proteinExistence type="predicted"/>
<evidence type="ECO:0000313" key="10">
    <source>
        <dbReference type="EMBL" id="VDO18656.1"/>
    </source>
</evidence>
<dbReference type="Gene3D" id="2.60.40.60">
    <property type="entry name" value="Cadherins"/>
    <property type="match status" value="2"/>
</dbReference>
<dbReference type="GO" id="GO:0005886">
    <property type="term" value="C:plasma membrane"/>
    <property type="evidence" value="ECO:0007669"/>
    <property type="project" value="InterPro"/>
</dbReference>
<comment type="subcellular location">
    <subcellularLocation>
        <location evidence="1">Membrane</location>
        <topology evidence="1">Single-pass membrane protein</topology>
    </subcellularLocation>
</comment>
<reference evidence="12" key="2">
    <citation type="submission" date="2019-09" db="UniProtKB">
        <authorList>
            <consortium name="WormBaseParasite"/>
        </authorList>
    </citation>
    <scope>IDENTIFICATION</scope>
</reference>
<evidence type="ECO:0000256" key="4">
    <source>
        <dbReference type="ARBA" id="ARBA00022837"/>
    </source>
</evidence>
<dbReference type="CDD" id="cd11304">
    <property type="entry name" value="Cadherin_repeat"/>
    <property type="match status" value="2"/>
</dbReference>